<gene>
    <name evidence="2" type="ORF">DEVEQU_01865</name>
</gene>
<name>A0A447IBG5_9HYPH</name>
<keyword evidence="1" id="KW-0732">Signal</keyword>
<feature type="signal peptide" evidence="1">
    <location>
        <begin position="1"/>
        <end position="24"/>
    </location>
</feature>
<evidence type="ECO:0000313" key="3">
    <source>
        <dbReference type="Proteomes" id="UP000268844"/>
    </source>
</evidence>
<evidence type="ECO:0000313" key="2">
    <source>
        <dbReference type="EMBL" id="VDS04725.1"/>
    </source>
</evidence>
<dbReference type="OrthoDB" id="7948649at2"/>
<dbReference type="AlphaFoldDB" id="A0A447IBG5"/>
<sequence>MMLFRTLAIAASLSTGFLPAVAFAQSVNLTRSILPDQPYTLIYPDTMLASGGAGEPLVINHPNAPLQCNLQVIPVEDTDWTAEEALAELDDASVVTAWAGTMPGFTLGTKGTTAYQDAKALFYDGTSPESTMGVPLTLVHTETVSNGRGYSLDCLFATEVTEQARPIVDFIIANFATRSDADCCVGATVEEPAAEPAQ</sequence>
<organism evidence="2 3">
    <name type="scientific">Devosia equisanguinis</name>
    <dbReference type="NCBI Taxonomy" id="2490941"/>
    <lineage>
        <taxon>Bacteria</taxon>
        <taxon>Pseudomonadati</taxon>
        <taxon>Pseudomonadota</taxon>
        <taxon>Alphaproteobacteria</taxon>
        <taxon>Hyphomicrobiales</taxon>
        <taxon>Devosiaceae</taxon>
        <taxon>Devosia</taxon>
    </lineage>
</organism>
<dbReference type="Proteomes" id="UP000268844">
    <property type="component" value="Unassembled WGS sequence"/>
</dbReference>
<protein>
    <submittedName>
        <fullName evidence="2">Uncharacterized protein</fullName>
    </submittedName>
</protein>
<keyword evidence="3" id="KW-1185">Reference proteome</keyword>
<dbReference type="RefSeq" id="WP_126150262.1">
    <property type="nucleotide sequence ID" value="NZ_JBHTMH010000001.1"/>
</dbReference>
<dbReference type="EMBL" id="UZWD01000023">
    <property type="protein sequence ID" value="VDS04725.1"/>
    <property type="molecule type" value="Genomic_DNA"/>
</dbReference>
<evidence type="ECO:0000256" key="1">
    <source>
        <dbReference type="SAM" id="SignalP"/>
    </source>
</evidence>
<feature type="chain" id="PRO_5019402050" evidence="1">
    <location>
        <begin position="25"/>
        <end position="198"/>
    </location>
</feature>
<proteinExistence type="predicted"/>
<reference evidence="2 3" key="1">
    <citation type="submission" date="2018-12" db="EMBL/GenBank/DDBJ databases">
        <authorList>
            <person name="Criscuolo A."/>
        </authorList>
    </citation>
    <scope>NUCLEOTIDE SEQUENCE [LARGE SCALE GENOMIC DNA]</scope>
    <source>
        <strain evidence="2">ACIP1116281</strain>
    </source>
</reference>
<accession>A0A447IBG5</accession>